<dbReference type="SMART" id="SM00448">
    <property type="entry name" value="REC"/>
    <property type="match status" value="1"/>
</dbReference>
<dbReference type="PRINTS" id="PR00344">
    <property type="entry name" value="BCTRLSENSOR"/>
</dbReference>
<evidence type="ECO:0000259" key="6">
    <source>
        <dbReference type="PROSITE" id="PS50110"/>
    </source>
</evidence>
<dbReference type="InterPro" id="IPR004358">
    <property type="entry name" value="Sig_transdc_His_kin-like_C"/>
</dbReference>
<feature type="domain" description="Response regulatory" evidence="6">
    <location>
        <begin position="543"/>
        <end position="659"/>
    </location>
</feature>
<evidence type="ECO:0000313" key="9">
    <source>
        <dbReference type="Proteomes" id="UP000663090"/>
    </source>
</evidence>
<protein>
    <recommendedName>
        <fullName evidence="2">histidine kinase</fullName>
        <ecNumber evidence="2">2.7.13.3</ecNumber>
    </recommendedName>
</protein>
<dbReference type="PROSITE" id="PS50109">
    <property type="entry name" value="HIS_KIN"/>
    <property type="match status" value="1"/>
</dbReference>
<dbReference type="PANTHER" id="PTHR43065:SF42">
    <property type="entry name" value="TWO-COMPONENT SENSOR PPRA"/>
    <property type="match status" value="1"/>
</dbReference>
<dbReference type="InterPro" id="IPR001789">
    <property type="entry name" value="Sig_transdc_resp-reg_receiver"/>
</dbReference>
<dbReference type="CDD" id="cd00156">
    <property type="entry name" value="REC"/>
    <property type="match status" value="1"/>
</dbReference>
<organism evidence="8 9">
    <name type="scientific">Myxococcus landrumensis</name>
    <dbReference type="NCBI Taxonomy" id="2813577"/>
    <lineage>
        <taxon>Bacteria</taxon>
        <taxon>Pseudomonadati</taxon>
        <taxon>Myxococcota</taxon>
        <taxon>Myxococcia</taxon>
        <taxon>Myxococcales</taxon>
        <taxon>Cystobacterineae</taxon>
        <taxon>Myxococcaceae</taxon>
        <taxon>Myxococcus</taxon>
    </lineage>
</organism>
<dbReference type="PANTHER" id="PTHR43065">
    <property type="entry name" value="SENSOR HISTIDINE KINASE"/>
    <property type="match status" value="1"/>
</dbReference>
<dbReference type="InterPro" id="IPR003661">
    <property type="entry name" value="HisK_dim/P_dom"/>
</dbReference>
<dbReference type="SUPFAM" id="SSF47384">
    <property type="entry name" value="Homodimeric domain of signal transducing histidine kinase"/>
    <property type="match status" value="1"/>
</dbReference>
<dbReference type="InterPro" id="IPR036097">
    <property type="entry name" value="HisK_dim/P_sf"/>
</dbReference>
<dbReference type="Pfam" id="PF00072">
    <property type="entry name" value="Response_reg"/>
    <property type="match status" value="1"/>
</dbReference>
<evidence type="ECO:0000256" key="3">
    <source>
        <dbReference type="ARBA" id="ARBA00022553"/>
    </source>
</evidence>
<dbReference type="CDD" id="cd00130">
    <property type="entry name" value="PAS"/>
    <property type="match status" value="1"/>
</dbReference>
<dbReference type="InterPro" id="IPR013656">
    <property type="entry name" value="PAS_4"/>
</dbReference>
<dbReference type="SMART" id="SM00387">
    <property type="entry name" value="HATPase_c"/>
    <property type="match status" value="1"/>
</dbReference>
<dbReference type="InterPro" id="IPR011006">
    <property type="entry name" value="CheY-like_superfamily"/>
</dbReference>
<dbReference type="SUPFAM" id="SSF55785">
    <property type="entry name" value="PYP-like sensor domain (PAS domain)"/>
    <property type="match status" value="2"/>
</dbReference>
<evidence type="ECO:0000259" key="7">
    <source>
        <dbReference type="PROSITE" id="PS50112"/>
    </source>
</evidence>
<dbReference type="PROSITE" id="PS50112">
    <property type="entry name" value="PAS"/>
    <property type="match status" value="1"/>
</dbReference>
<dbReference type="Proteomes" id="UP000663090">
    <property type="component" value="Chromosome"/>
</dbReference>
<comment type="catalytic activity">
    <reaction evidence="1">
        <text>ATP + protein L-histidine = ADP + protein N-phospho-L-histidine.</text>
        <dbReference type="EC" id="2.7.13.3"/>
    </reaction>
</comment>
<feature type="domain" description="Histidine kinase" evidence="5">
    <location>
        <begin position="302"/>
        <end position="524"/>
    </location>
</feature>
<dbReference type="RefSeq" id="WP_206713405.1">
    <property type="nucleotide sequence ID" value="NZ_CP071091.1"/>
</dbReference>
<dbReference type="SMART" id="SM00388">
    <property type="entry name" value="HisKA"/>
    <property type="match status" value="1"/>
</dbReference>
<dbReference type="EC" id="2.7.13.3" evidence="2"/>
<dbReference type="NCBIfam" id="TIGR00229">
    <property type="entry name" value="sensory_box"/>
    <property type="match status" value="1"/>
</dbReference>
<proteinExistence type="predicted"/>
<evidence type="ECO:0000259" key="5">
    <source>
        <dbReference type="PROSITE" id="PS50109"/>
    </source>
</evidence>
<keyword evidence="3 4" id="KW-0597">Phosphoprotein</keyword>
<dbReference type="Pfam" id="PF02518">
    <property type="entry name" value="HATPase_c"/>
    <property type="match status" value="1"/>
</dbReference>
<dbReference type="InterPro" id="IPR003594">
    <property type="entry name" value="HATPase_dom"/>
</dbReference>
<name>A0ABX7MZ00_9BACT</name>
<evidence type="ECO:0000313" key="8">
    <source>
        <dbReference type="EMBL" id="QSQ11660.1"/>
    </source>
</evidence>
<dbReference type="InterPro" id="IPR036890">
    <property type="entry name" value="HATPase_C_sf"/>
</dbReference>
<evidence type="ECO:0000256" key="1">
    <source>
        <dbReference type="ARBA" id="ARBA00000085"/>
    </source>
</evidence>
<dbReference type="InterPro" id="IPR035965">
    <property type="entry name" value="PAS-like_dom_sf"/>
</dbReference>
<sequence>MSATDTRQAAPATSADALLEALDEAERHDSEGCMVLRAVRDASGAIVDFEWLWANPAATRALGQGADTLRGRRLKDLSPDAGLGGRLEVLRQVVESGRPAADNFPEGDAWLLGTAVPLRDGVLLRVRDVTSALRVEEGLRDTLDWVRDVLESTPEAFFTVDAEWRITYVNRQAAEITGRTQEQVFRRVLWQACPELIGTLFERELRRVAAEGSSTIFEVRTAPERWHEVHAWCSGQNVSVFSRDITGKKRAEAERDALLTREHSGRLEAEALVRERTEELVAARERLVQSEKLAMAGQLAEGVGHEINNPLSYVSGNLQFALEQLEQLHHVKDPQSGSLNEALEALREAREGAERIRVIVRDLQMFARADEPHLSPVDVHAALEFGLAMAMPHLRYRAEVVRRYAQVPTVMAHEARLGQVFLHLLVNAAQAIPEGDFNRHRVTLSTRVEGAWVEAEVADTGHGMTPEVAERAFEPFFTTRGVGEGSGLGLSTSLGMVRSMRGELTVTSTPAAGTTFRVRLPVTKALPDAVSQGALADVPERKRVLVVDDEPQLASLLRRLLGRHHEVVVTHSGREALALLERDADFDRVFCDLMMADVTGMDLHAELSARGPELLSRFVFMTGGAFTERARAFLQSVPLPRIEKPFDPGTLRALVEGAPPRARAVEPLARAGRGG</sequence>
<dbReference type="Gene3D" id="3.30.450.20">
    <property type="entry name" value="PAS domain"/>
    <property type="match status" value="2"/>
</dbReference>
<dbReference type="PROSITE" id="PS50110">
    <property type="entry name" value="RESPONSE_REGULATORY"/>
    <property type="match status" value="1"/>
</dbReference>
<dbReference type="InterPro" id="IPR000014">
    <property type="entry name" value="PAS"/>
</dbReference>
<keyword evidence="9" id="KW-1185">Reference proteome</keyword>
<dbReference type="SUPFAM" id="SSF52172">
    <property type="entry name" value="CheY-like"/>
    <property type="match status" value="1"/>
</dbReference>
<feature type="domain" description="PAS" evidence="7">
    <location>
        <begin position="142"/>
        <end position="187"/>
    </location>
</feature>
<dbReference type="Gene3D" id="3.40.50.2300">
    <property type="match status" value="1"/>
</dbReference>
<dbReference type="SUPFAM" id="SSF55874">
    <property type="entry name" value="ATPase domain of HSP90 chaperone/DNA topoisomerase II/histidine kinase"/>
    <property type="match status" value="1"/>
</dbReference>
<dbReference type="CDD" id="cd00082">
    <property type="entry name" value="HisKA"/>
    <property type="match status" value="1"/>
</dbReference>
<reference evidence="8 9" key="1">
    <citation type="submission" date="2021-02" db="EMBL/GenBank/DDBJ databases">
        <title>De Novo genome assembly of isolated myxobacteria.</title>
        <authorList>
            <person name="Stevens D.C."/>
        </authorList>
    </citation>
    <scope>NUCLEOTIDE SEQUENCE [LARGE SCALE GENOMIC DNA]</scope>
    <source>
        <strain evidence="8 9">SCHIC003</strain>
    </source>
</reference>
<dbReference type="EMBL" id="CP071091">
    <property type="protein sequence ID" value="QSQ11660.1"/>
    <property type="molecule type" value="Genomic_DNA"/>
</dbReference>
<gene>
    <name evidence="8" type="ORF">JY572_25075</name>
</gene>
<dbReference type="Gene3D" id="3.30.565.10">
    <property type="entry name" value="Histidine kinase-like ATPase, C-terminal domain"/>
    <property type="match status" value="1"/>
</dbReference>
<evidence type="ECO:0000256" key="2">
    <source>
        <dbReference type="ARBA" id="ARBA00012438"/>
    </source>
</evidence>
<dbReference type="SMART" id="SM00091">
    <property type="entry name" value="PAS"/>
    <property type="match status" value="2"/>
</dbReference>
<feature type="modified residue" description="4-aspartylphosphate" evidence="4">
    <location>
        <position position="592"/>
    </location>
</feature>
<dbReference type="Pfam" id="PF00512">
    <property type="entry name" value="HisKA"/>
    <property type="match status" value="1"/>
</dbReference>
<dbReference type="Pfam" id="PF08448">
    <property type="entry name" value="PAS_4"/>
    <property type="match status" value="2"/>
</dbReference>
<accession>A0ABX7MZ00</accession>
<dbReference type="InterPro" id="IPR005467">
    <property type="entry name" value="His_kinase_dom"/>
</dbReference>
<dbReference type="Gene3D" id="1.10.287.130">
    <property type="match status" value="1"/>
</dbReference>
<evidence type="ECO:0000256" key="4">
    <source>
        <dbReference type="PROSITE-ProRule" id="PRU00169"/>
    </source>
</evidence>